<dbReference type="CDD" id="cd00457">
    <property type="entry name" value="PEBP"/>
    <property type="match status" value="1"/>
</dbReference>
<evidence type="ECO:0000313" key="2">
    <source>
        <dbReference type="EMBL" id="ODM21334.1"/>
    </source>
</evidence>
<organism evidence="2 3">
    <name type="scientific">Aspergillus cristatus</name>
    <name type="common">Chinese Fuzhuan brick tea-fermentation fungus</name>
    <name type="synonym">Eurotium cristatum</name>
    <dbReference type="NCBI Taxonomy" id="573508"/>
    <lineage>
        <taxon>Eukaryota</taxon>
        <taxon>Fungi</taxon>
        <taxon>Dikarya</taxon>
        <taxon>Ascomycota</taxon>
        <taxon>Pezizomycotina</taxon>
        <taxon>Eurotiomycetes</taxon>
        <taxon>Eurotiomycetidae</taxon>
        <taxon>Eurotiales</taxon>
        <taxon>Aspergillaceae</taxon>
        <taxon>Aspergillus</taxon>
        <taxon>Aspergillus subgen. Aspergillus</taxon>
    </lineage>
</organism>
<name>A0A1E3BK57_ASPCR</name>
<comment type="caution">
    <text evidence="2">The sequence shown here is derived from an EMBL/GenBank/DDBJ whole genome shotgun (WGS) entry which is preliminary data.</text>
</comment>
<evidence type="ECO:0000313" key="3">
    <source>
        <dbReference type="Proteomes" id="UP000094569"/>
    </source>
</evidence>
<protein>
    <recommendedName>
        <fullName evidence="4">Phosphatidylethanolamine-binding protein</fullName>
    </recommendedName>
</protein>
<dbReference type="SUPFAM" id="SSF49777">
    <property type="entry name" value="PEBP-like"/>
    <property type="match status" value="1"/>
</dbReference>
<dbReference type="Proteomes" id="UP000094569">
    <property type="component" value="Unassembled WGS sequence"/>
</dbReference>
<evidence type="ECO:0000256" key="1">
    <source>
        <dbReference type="SAM" id="MobiDB-lite"/>
    </source>
</evidence>
<proteinExistence type="predicted"/>
<dbReference type="STRING" id="573508.A0A1E3BK57"/>
<dbReference type="OrthoDB" id="10251855at2759"/>
<sequence>MPNQQQQRNGFSKFCRRGIGTVSSFVCNNDGKQILLSPAFRGIESHIKLQADDVGPHGSILRKKHTTDADDGGRFPRLSWTHGNLDNHGSYALICEDLDASYPDHMHHGIFYNIPPARRNATVSDVERQDDTNTLCLTATSWNYVTTHGKNSYLVPDPPANEATHRYVFTIIALNLMPLNFTCPKKVTKKQFHKAIEGKVITWGQWIGSLAPPTDDNATTDGQASAGQVATGQASASAGQATAGQASAGEASTGCTGEGGVTTTAT</sequence>
<dbReference type="VEuPathDB" id="FungiDB:SI65_02177"/>
<dbReference type="InterPro" id="IPR036610">
    <property type="entry name" value="PEBP-like_sf"/>
</dbReference>
<evidence type="ECO:0008006" key="4">
    <source>
        <dbReference type="Google" id="ProtNLM"/>
    </source>
</evidence>
<feature type="compositionally biased region" description="Low complexity" evidence="1">
    <location>
        <begin position="222"/>
        <end position="266"/>
    </location>
</feature>
<dbReference type="InterPro" id="IPR008914">
    <property type="entry name" value="PEBP"/>
</dbReference>
<dbReference type="InterPro" id="IPR049556">
    <property type="entry name" value="PhiB"/>
</dbReference>
<dbReference type="Pfam" id="PF01161">
    <property type="entry name" value="PBP"/>
    <property type="match status" value="1"/>
</dbReference>
<gene>
    <name evidence="2" type="ORF">SI65_02177</name>
</gene>
<dbReference type="EMBL" id="JXNT01000002">
    <property type="protein sequence ID" value="ODM21334.1"/>
    <property type="molecule type" value="Genomic_DNA"/>
</dbReference>
<reference evidence="2 3" key="1">
    <citation type="journal article" date="2016" name="BMC Genomics">
        <title>Comparative genomic and transcriptomic analyses of the Fuzhuan brick tea-fermentation fungus Aspergillus cristatus.</title>
        <authorList>
            <person name="Ge Y."/>
            <person name="Wang Y."/>
            <person name="Liu Y."/>
            <person name="Tan Y."/>
            <person name="Ren X."/>
            <person name="Zhang X."/>
            <person name="Hyde K.D."/>
            <person name="Liu Y."/>
            <person name="Liu Z."/>
        </authorList>
    </citation>
    <scope>NUCLEOTIDE SEQUENCE [LARGE SCALE GENOMIC DNA]</scope>
    <source>
        <strain evidence="2 3">GZAAS20.1005</strain>
    </source>
</reference>
<dbReference type="AlphaFoldDB" id="A0A1E3BK57"/>
<feature type="region of interest" description="Disordered" evidence="1">
    <location>
        <begin position="212"/>
        <end position="266"/>
    </location>
</feature>
<accession>A0A1E3BK57</accession>
<keyword evidence="3" id="KW-1185">Reference proteome</keyword>
<dbReference type="Gene3D" id="3.90.280.10">
    <property type="entry name" value="PEBP-like"/>
    <property type="match status" value="1"/>
</dbReference>